<protein>
    <submittedName>
        <fullName evidence="2">Acyl carrier protein</fullName>
    </submittedName>
</protein>
<dbReference type="InterPro" id="IPR036736">
    <property type="entry name" value="ACP-like_sf"/>
</dbReference>
<proteinExistence type="predicted"/>
<keyword evidence="3" id="KW-1185">Reference proteome</keyword>
<dbReference type="PROSITE" id="PS50075">
    <property type="entry name" value="CARRIER"/>
    <property type="match status" value="1"/>
</dbReference>
<feature type="domain" description="Carrier" evidence="1">
    <location>
        <begin position="24"/>
        <end position="102"/>
    </location>
</feature>
<comment type="caution">
    <text evidence="2">The sequence shown here is derived from an EMBL/GenBank/DDBJ whole genome shotgun (WGS) entry which is preliminary data.</text>
</comment>
<dbReference type="Proteomes" id="UP001612915">
    <property type="component" value="Unassembled WGS sequence"/>
</dbReference>
<dbReference type="Pfam" id="PF00550">
    <property type="entry name" value="PP-binding"/>
    <property type="match status" value="1"/>
</dbReference>
<dbReference type="EMBL" id="JBITLV010000001">
    <property type="protein sequence ID" value="MFI7585847.1"/>
    <property type="molecule type" value="Genomic_DNA"/>
</dbReference>
<dbReference type="RefSeq" id="WP_398274433.1">
    <property type="nucleotide sequence ID" value="NZ_JBITLV010000001.1"/>
</dbReference>
<sequence>MTTSTEAPATAELDAAIAKAAEWRQMTDRIKEVLVDRLELPIPANWITDDQALFGRGLELDSLDALELSMAIDQEFGTPVYEENTALFGSVSAFLGYMLEKQSELPPEEAARIKAMILEKTGIDASALQA</sequence>
<dbReference type="SUPFAM" id="SSF47336">
    <property type="entry name" value="ACP-like"/>
    <property type="match status" value="1"/>
</dbReference>
<evidence type="ECO:0000259" key="1">
    <source>
        <dbReference type="PROSITE" id="PS50075"/>
    </source>
</evidence>
<evidence type="ECO:0000313" key="2">
    <source>
        <dbReference type="EMBL" id="MFI7585847.1"/>
    </source>
</evidence>
<organism evidence="2 3">
    <name type="scientific">Spongisporangium articulatum</name>
    <dbReference type="NCBI Taxonomy" id="3362603"/>
    <lineage>
        <taxon>Bacteria</taxon>
        <taxon>Bacillati</taxon>
        <taxon>Actinomycetota</taxon>
        <taxon>Actinomycetes</taxon>
        <taxon>Kineosporiales</taxon>
        <taxon>Kineosporiaceae</taxon>
        <taxon>Spongisporangium</taxon>
    </lineage>
</organism>
<reference evidence="2 3" key="1">
    <citation type="submission" date="2024-10" db="EMBL/GenBank/DDBJ databases">
        <title>The Natural Products Discovery Center: Release of the First 8490 Sequenced Strains for Exploring Actinobacteria Biosynthetic Diversity.</title>
        <authorList>
            <person name="Kalkreuter E."/>
            <person name="Kautsar S.A."/>
            <person name="Yang D."/>
            <person name="Bader C.D."/>
            <person name="Teijaro C.N."/>
            <person name="Fluegel L."/>
            <person name="Davis C.M."/>
            <person name="Simpson J.R."/>
            <person name="Lauterbach L."/>
            <person name="Steele A.D."/>
            <person name="Gui C."/>
            <person name="Meng S."/>
            <person name="Li G."/>
            <person name="Viehrig K."/>
            <person name="Ye F."/>
            <person name="Su P."/>
            <person name="Kiefer A.F."/>
            <person name="Nichols A."/>
            <person name="Cepeda A.J."/>
            <person name="Yan W."/>
            <person name="Fan B."/>
            <person name="Jiang Y."/>
            <person name="Adhikari A."/>
            <person name="Zheng C.-J."/>
            <person name="Schuster L."/>
            <person name="Cowan T.M."/>
            <person name="Smanski M.J."/>
            <person name="Chevrette M.G."/>
            <person name="De Carvalho L.P.S."/>
            <person name="Shen B."/>
        </authorList>
    </citation>
    <scope>NUCLEOTIDE SEQUENCE [LARGE SCALE GENOMIC DNA]</scope>
    <source>
        <strain evidence="2 3">NPDC049639</strain>
    </source>
</reference>
<evidence type="ECO:0000313" key="3">
    <source>
        <dbReference type="Proteomes" id="UP001612915"/>
    </source>
</evidence>
<dbReference type="Gene3D" id="1.10.1200.10">
    <property type="entry name" value="ACP-like"/>
    <property type="match status" value="1"/>
</dbReference>
<accession>A0ABW8AIM1</accession>
<dbReference type="InterPro" id="IPR009081">
    <property type="entry name" value="PP-bd_ACP"/>
</dbReference>
<gene>
    <name evidence="2" type="ORF">ACIB24_02085</name>
</gene>
<name>A0ABW8AIM1_9ACTN</name>